<reference evidence="6 7" key="1">
    <citation type="submission" date="2019-07" db="EMBL/GenBank/DDBJ databases">
        <title>Shewanella sp. YLB-06 whole genomic sequence.</title>
        <authorList>
            <person name="Yu L."/>
        </authorList>
    </citation>
    <scope>NUCLEOTIDE SEQUENCE [LARGE SCALE GENOMIC DNA]</scope>
    <source>
        <strain evidence="6 7">YLB-06</strain>
    </source>
</reference>
<dbReference type="NCBIfam" id="TIGR03396">
    <property type="entry name" value="PC_PLC"/>
    <property type="match status" value="1"/>
</dbReference>
<dbReference type="Gene3D" id="3.40.720.10">
    <property type="entry name" value="Alkaline Phosphatase, subunit A"/>
    <property type="match status" value="2"/>
</dbReference>
<accession>A0ABX5WX63</accession>
<dbReference type="Pfam" id="PF04185">
    <property type="entry name" value="Phosphoesterase"/>
    <property type="match status" value="1"/>
</dbReference>
<evidence type="ECO:0000256" key="1">
    <source>
        <dbReference type="ARBA" id="ARBA00009717"/>
    </source>
</evidence>
<evidence type="ECO:0000256" key="3">
    <source>
        <dbReference type="ARBA" id="ARBA00022729"/>
    </source>
</evidence>
<keyword evidence="7" id="KW-1185">Reference proteome</keyword>
<evidence type="ECO:0000256" key="2">
    <source>
        <dbReference type="ARBA" id="ARBA00012018"/>
    </source>
</evidence>
<dbReference type="InterPro" id="IPR017850">
    <property type="entry name" value="Alkaline_phosphatase_core_sf"/>
</dbReference>
<dbReference type="EC" id="3.1.4.3" evidence="2"/>
<dbReference type="Pfam" id="PF05506">
    <property type="entry name" value="PLipase_C_C"/>
    <property type="match status" value="2"/>
</dbReference>
<dbReference type="NCBIfam" id="TIGR01409">
    <property type="entry name" value="TAT_signal_seq"/>
    <property type="match status" value="1"/>
</dbReference>
<protein>
    <recommendedName>
        <fullName evidence="2">phospholipase C</fullName>
        <ecNumber evidence="2">3.1.4.3</ecNumber>
    </recommendedName>
</protein>
<feature type="domain" description="Bacterial phospholipase C C-terminal" evidence="5">
    <location>
        <begin position="511"/>
        <end position="599"/>
    </location>
</feature>
<dbReference type="CDD" id="cd16014">
    <property type="entry name" value="PLC"/>
    <property type="match status" value="1"/>
</dbReference>
<dbReference type="InterPro" id="IPR007312">
    <property type="entry name" value="Phosphoesterase"/>
</dbReference>
<sequence length="707" mass="79476">MSLCMSRRKFLKNASVGSASVAVSAMIPASIAKALSISANTKHGDIRDVEHIVILMQENRSFDHYFGKLAGVRGFAERHPVPTSYGNIWQQKFTDRLIYPYHLDARLGNAQRVNGTPHIYPDAQDAWDFGRMNAWPTHKEKQSMAYYTEAELPFQYALANAFTLCDEYYCSFHGGTNPNRLFLWTGINHHAADPNVPAITNDFSNLGKPSEGYTWKTYPERLEEAGIKWKVYQNLPDNFTDNPLAGFRQYREANAQKGNDLDGKPYPVWAENDNAINPLLKGVSNTMSDDGFLDSLKVDIANGTLPEVSWIISPAEYSEHPGPSSPVQGGWYTQQVLDLLTEDHEVWSKTVFIVNFDENDGFFDHMPPPCAPSIENGIKYGDSTIDTSGEYHSDDHPYGPGPRVPALVISPWSRGGWVNSQVFDHTSIIQFIESRFGVIEENITPFRRAVCGDLQSTLNFTDPNAESLMPLPVINKYDADQIRENQETLPQLDPPSEAEQGFPVTGRGIRPSCALPYELHVNAAVDNADFCINLQMSNTGEQGVVIHVYNMYELDSIPRRYAIGSGENINASWLANESNNEYDLWLLSANGFHRRFKGRCDKTVAATQEISVCYDVTKTDPAIIITLKNQTEKDDELTVDFSLYEKSNVQTYLVTAGTEMEIRQSVKTWANWYDFTVTSKDTGLLRRYCGRIETGLHTYSDPLLGLR</sequence>
<proteinExistence type="inferred from homology"/>
<comment type="similarity">
    <text evidence="1">Belongs to the bacterial phospholipase C family.</text>
</comment>
<keyword evidence="3" id="KW-0732">Signal</keyword>
<dbReference type="InterPro" id="IPR017767">
    <property type="entry name" value="PC-PLC"/>
</dbReference>
<dbReference type="InterPro" id="IPR008475">
    <property type="entry name" value="PLipase_C_C"/>
</dbReference>
<dbReference type="InterPro" id="IPR006311">
    <property type="entry name" value="TAT_signal"/>
</dbReference>
<dbReference type="EMBL" id="CP041614">
    <property type="protein sequence ID" value="QDO83682.1"/>
    <property type="molecule type" value="Genomic_DNA"/>
</dbReference>
<evidence type="ECO:0000256" key="4">
    <source>
        <dbReference type="ARBA" id="ARBA00022801"/>
    </source>
</evidence>
<dbReference type="InterPro" id="IPR019546">
    <property type="entry name" value="TAT_signal_bac_arc"/>
</dbReference>
<gene>
    <name evidence="6" type="ORF">FM037_11125</name>
</gene>
<organism evidence="6 7">
    <name type="scientific">Shewanella psychropiezotolerans</name>
    <dbReference type="NCBI Taxonomy" id="2593655"/>
    <lineage>
        <taxon>Bacteria</taxon>
        <taxon>Pseudomonadati</taxon>
        <taxon>Pseudomonadota</taxon>
        <taxon>Gammaproteobacteria</taxon>
        <taxon>Alteromonadales</taxon>
        <taxon>Shewanellaceae</taxon>
        <taxon>Shewanella</taxon>
    </lineage>
</organism>
<evidence type="ECO:0000259" key="5">
    <source>
        <dbReference type="Pfam" id="PF05506"/>
    </source>
</evidence>
<evidence type="ECO:0000313" key="6">
    <source>
        <dbReference type="EMBL" id="QDO83682.1"/>
    </source>
</evidence>
<dbReference type="PROSITE" id="PS51318">
    <property type="entry name" value="TAT"/>
    <property type="match status" value="1"/>
</dbReference>
<dbReference type="RefSeq" id="WP_144046054.1">
    <property type="nucleotide sequence ID" value="NZ_CP041614.1"/>
</dbReference>
<name>A0ABX5WX63_9GAMM</name>
<dbReference type="PANTHER" id="PTHR31956:SF36">
    <property type="entry name" value="NON-HEMOLYTIC PHOSPHOLIPASE C"/>
    <property type="match status" value="1"/>
</dbReference>
<feature type="domain" description="Bacterial phospholipase C C-terminal" evidence="5">
    <location>
        <begin position="610"/>
        <end position="691"/>
    </location>
</feature>
<keyword evidence="4" id="KW-0378">Hydrolase</keyword>
<evidence type="ECO:0000313" key="7">
    <source>
        <dbReference type="Proteomes" id="UP000315947"/>
    </source>
</evidence>
<dbReference type="Proteomes" id="UP000315947">
    <property type="component" value="Chromosome"/>
</dbReference>
<dbReference type="PANTHER" id="PTHR31956">
    <property type="entry name" value="NON-SPECIFIC PHOSPHOLIPASE C4-RELATED"/>
    <property type="match status" value="1"/>
</dbReference>